<organism evidence="2">
    <name type="scientific">Pristhesancus plagipennis</name>
    <name type="common">Common assassin bug</name>
    <dbReference type="NCBI Taxonomy" id="1955184"/>
    <lineage>
        <taxon>Eukaryota</taxon>
        <taxon>Metazoa</taxon>
        <taxon>Ecdysozoa</taxon>
        <taxon>Arthropoda</taxon>
        <taxon>Hexapoda</taxon>
        <taxon>Insecta</taxon>
        <taxon>Pterygota</taxon>
        <taxon>Neoptera</taxon>
        <taxon>Paraneoptera</taxon>
        <taxon>Hemiptera</taxon>
        <taxon>Heteroptera</taxon>
        <taxon>Panheteroptera</taxon>
        <taxon>Cimicomorpha</taxon>
        <taxon>Reduviidae</taxon>
        <taxon>Harpactorinae</taxon>
        <taxon>Harpactorini</taxon>
        <taxon>Pristhesancus</taxon>
    </lineage>
</organism>
<feature type="chain" id="PRO_5014888059" evidence="1">
    <location>
        <begin position="20"/>
        <end position="131"/>
    </location>
</feature>
<accession>A0A2K8JM84</accession>
<dbReference type="Gene3D" id="1.10.238.20">
    <property type="entry name" value="Pheromone/general odorant binding protein domain"/>
    <property type="match status" value="1"/>
</dbReference>
<feature type="signal peptide" evidence="1">
    <location>
        <begin position="1"/>
        <end position="19"/>
    </location>
</feature>
<name>A0A2K8JM84_PRIPG</name>
<dbReference type="CDD" id="cd23992">
    <property type="entry name" value="PBP_GOBP"/>
    <property type="match status" value="1"/>
</dbReference>
<dbReference type="Pfam" id="PF01395">
    <property type="entry name" value="PBP_GOBP"/>
    <property type="match status" value="1"/>
</dbReference>
<dbReference type="SUPFAM" id="SSF47565">
    <property type="entry name" value="Insect pheromone/odorant-binding proteins"/>
    <property type="match status" value="1"/>
</dbReference>
<keyword evidence="1" id="KW-0732">Signal</keyword>
<evidence type="ECO:0000313" key="2">
    <source>
        <dbReference type="EMBL" id="ATU82919.1"/>
    </source>
</evidence>
<dbReference type="InterPro" id="IPR036728">
    <property type="entry name" value="PBP_GOBP_sf"/>
</dbReference>
<protein>
    <submittedName>
        <fullName evidence="2">Secreted Odorant Binding Protein Family protein</fullName>
    </submittedName>
</protein>
<dbReference type="GO" id="GO:0005549">
    <property type="term" value="F:odorant binding"/>
    <property type="evidence" value="ECO:0007669"/>
    <property type="project" value="InterPro"/>
</dbReference>
<proteinExistence type="evidence at transcript level"/>
<dbReference type="EMBL" id="KY031168">
    <property type="protein sequence ID" value="ATU82919.1"/>
    <property type="molecule type" value="mRNA"/>
</dbReference>
<sequence length="131" mass="15003">MNTPILLAIFGCFFVAAYSIPVSPPFIPSPEVQKCSDDHHITPLKGDQLAKHRVQAENDDEKCFLSCYLKERGYLVNGKMDFNKMIEAHKRYVPEQGWKAMEDKFRECEKNLVYEGKTVCEIAYAAYTCAK</sequence>
<reference evidence="2" key="1">
    <citation type="submission" date="2016-10" db="EMBL/GenBank/DDBJ databases">
        <title>The assassin bug Pristhesancus plagipennis produces two different types of venom.</title>
        <authorList>
            <person name="Walker A.A."/>
            <person name="Herzig V."/>
            <person name="Jin J."/>
            <person name="Fry B.G."/>
            <person name="King G.F."/>
        </authorList>
    </citation>
    <scope>NUCLEOTIDE SEQUENCE</scope>
    <source>
        <tissue evidence="2">Venom/labial glands</tissue>
    </source>
</reference>
<dbReference type="InterPro" id="IPR006170">
    <property type="entry name" value="PBP/GOBP"/>
</dbReference>
<dbReference type="AlphaFoldDB" id="A0A2K8JM84"/>
<evidence type="ECO:0000256" key="1">
    <source>
        <dbReference type="SAM" id="SignalP"/>
    </source>
</evidence>